<evidence type="ECO:0000313" key="2">
    <source>
        <dbReference type="Proteomes" id="UP001151760"/>
    </source>
</evidence>
<reference evidence="1" key="1">
    <citation type="journal article" date="2022" name="Int. J. Mol. Sci.">
        <title>Draft Genome of Tanacetum Coccineum: Genomic Comparison of Closely Related Tanacetum-Family Plants.</title>
        <authorList>
            <person name="Yamashiro T."/>
            <person name="Shiraishi A."/>
            <person name="Nakayama K."/>
            <person name="Satake H."/>
        </authorList>
    </citation>
    <scope>NUCLEOTIDE SEQUENCE</scope>
</reference>
<reference evidence="1" key="2">
    <citation type="submission" date="2022-01" db="EMBL/GenBank/DDBJ databases">
        <authorList>
            <person name="Yamashiro T."/>
            <person name="Shiraishi A."/>
            <person name="Satake H."/>
            <person name="Nakayama K."/>
        </authorList>
    </citation>
    <scope>NUCLEOTIDE SEQUENCE</scope>
</reference>
<keyword evidence="2" id="KW-1185">Reference proteome</keyword>
<proteinExistence type="predicted"/>
<organism evidence="1 2">
    <name type="scientific">Tanacetum coccineum</name>
    <dbReference type="NCBI Taxonomy" id="301880"/>
    <lineage>
        <taxon>Eukaryota</taxon>
        <taxon>Viridiplantae</taxon>
        <taxon>Streptophyta</taxon>
        <taxon>Embryophyta</taxon>
        <taxon>Tracheophyta</taxon>
        <taxon>Spermatophyta</taxon>
        <taxon>Magnoliopsida</taxon>
        <taxon>eudicotyledons</taxon>
        <taxon>Gunneridae</taxon>
        <taxon>Pentapetalae</taxon>
        <taxon>asterids</taxon>
        <taxon>campanulids</taxon>
        <taxon>Asterales</taxon>
        <taxon>Asteraceae</taxon>
        <taxon>Asteroideae</taxon>
        <taxon>Anthemideae</taxon>
        <taxon>Anthemidinae</taxon>
        <taxon>Tanacetum</taxon>
    </lineage>
</organism>
<dbReference type="Proteomes" id="UP001151760">
    <property type="component" value="Unassembled WGS sequence"/>
</dbReference>
<sequence>MGSDTNCSILDIITQARMIGLANYLKRENEALGSTGRSSELEIILRFNSIEPTDDKEKEIWVELKRLFKPDTDDELWKLQKHIHDLTWKLYDSFKVHHVSTEKGIDIYMLVEKEYPLSRGTLTQMLVAKLLVEQDNEMSRELLRKIFMQAERPRK</sequence>
<name>A0ABQ5G7A9_9ASTR</name>
<dbReference type="EMBL" id="BQNB010018175">
    <property type="protein sequence ID" value="GJT71537.1"/>
    <property type="molecule type" value="Genomic_DNA"/>
</dbReference>
<comment type="caution">
    <text evidence="1">The sequence shown here is derived from an EMBL/GenBank/DDBJ whole genome shotgun (WGS) entry which is preliminary data.</text>
</comment>
<accession>A0ABQ5G7A9</accession>
<protein>
    <submittedName>
        <fullName evidence="1">Uncharacterized protein</fullName>
    </submittedName>
</protein>
<evidence type="ECO:0000313" key="1">
    <source>
        <dbReference type="EMBL" id="GJT71537.1"/>
    </source>
</evidence>
<gene>
    <name evidence="1" type="ORF">Tco_1030823</name>
</gene>